<name>A0A4R2L2W9_9GAMM</name>
<dbReference type="RefSeq" id="WP_165904079.1">
    <property type="nucleotide sequence ID" value="NZ_SLWY01000008.1"/>
</dbReference>
<organism evidence="1 2">
    <name type="scientific">Plasticicumulans lactativorans</name>
    <dbReference type="NCBI Taxonomy" id="1133106"/>
    <lineage>
        <taxon>Bacteria</taxon>
        <taxon>Pseudomonadati</taxon>
        <taxon>Pseudomonadota</taxon>
        <taxon>Gammaproteobacteria</taxon>
        <taxon>Candidatus Competibacteraceae</taxon>
        <taxon>Plasticicumulans</taxon>
    </lineage>
</organism>
<proteinExistence type="predicted"/>
<evidence type="ECO:0000313" key="2">
    <source>
        <dbReference type="Proteomes" id="UP000295765"/>
    </source>
</evidence>
<gene>
    <name evidence="1" type="ORF">EV699_108102</name>
</gene>
<protein>
    <submittedName>
        <fullName evidence="1">Uncharacterized protein DUF1499</fullName>
    </submittedName>
</protein>
<dbReference type="Pfam" id="PF07386">
    <property type="entry name" value="DUF1499"/>
    <property type="match status" value="1"/>
</dbReference>
<accession>A0A4R2L2W9</accession>
<dbReference type="Proteomes" id="UP000295765">
    <property type="component" value="Unassembled WGS sequence"/>
</dbReference>
<dbReference type="InterPro" id="IPR010865">
    <property type="entry name" value="DUF1499"/>
</dbReference>
<evidence type="ECO:0000313" key="1">
    <source>
        <dbReference type="EMBL" id="TCO81471.1"/>
    </source>
</evidence>
<dbReference type="EMBL" id="SLWY01000008">
    <property type="protein sequence ID" value="TCO81471.1"/>
    <property type="molecule type" value="Genomic_DNA"/>
</dbReference>
<reference evidence="1 2" key="1">
    <citation type="submission" date="2019-03" db="EMBL/GenBank/DDBJ databases">
        <title>Genomic Encyclopedia of Type Strains, Phase IV (KMG-IV): sequencing the most valuable type-strain genomes for metagenomic binning, comparative biology and taxonomic classification.</title>
        <authorList>
            <person name="Goeker M."/>
        </authorList>
    </citation>
    <scope>NUCLEOTIDE SEQUENCE [LARGE SCALE GENOMIC DNA]</scope>
    <source>
        <strain evidence="1 2">DSM 25287</strain>
    </source>
</reference>
<dbReference type="AlphaFoldDB" id="A0A4R2L2W9"/>
<keyword evidence="2" id="KW-1185">Reference proteome</keyword>
<comment type="caution">
    <text evidence="1">The sequence shown here is derived from an EMBL/GenBank/DDBJ whole genome shotgun (WGS) entry which is preliminary data.</text>
</comment>
<sequence length="152" mass="17193">MEILVTLIAAAGCLIVGAIVLNNPPINDPPGMGWRLWTYLTRNVAETRRHHEFPELELRCYRMSPGRLYERVEHAVNVLGWDVVERHPETYALHAAVSTQLLKFKDDVTIELKVADCGTELYVRAASRVGRADLAANTRHILTLHAMLDRLL</sequence>